<dbReference type="InterPro" id="IPR041588">
    <property type="entry name" value="Integrase_H2C2"/>
</dbReference>
<dbReference type="Proteomes" id="UP000826271">
    <property type="component" value="Unassembled WGS sequence"/>
</dbReference>
<dbReference type="Gene3D" id="3.30.420.10">
    <property type="entry name" value="Ribonuclease H-like superfamily/Ribonuclease H"/>
    <property type="match status" value="1"/>
</dbReference>
<comment type="cofactor">
    <cofactor evidence="1">
        <name>a divalent metal cation</name>
        <dbReference type="ChEBI" id="CHEBI:60240"/>
    </cofactor>
</comment>
<dbReference type="PANTHER" id="PTHR35046:SF26">
    <property type="entry name" value="RNA-DIRECTED DNA POLYMERASE"/>
    <property type="match status" value="1"/>
</dbReference>
<dbReference type="AlphaFoldDB" id="A0AAV6X856"/>
<dbReference type="InterPro" id="IPR027806">
    <property type="entry name" value="HARBI1_dom"/>
</dbReference>
<dbReference type="Pfam" id="PF17921">
    <property type="entry name" value="Integrase_H2C2"/>
    <property type="match status" value="1"/>
</dbReference>
<evidence type="ECO:0000259" key="3">
    <source>
        <dbReference type="PROSITE" id="PS50994"/>
    </source>
</evidence>
<dbReference type="Pfam" id="PF13359">
    <property type="entry name" value="DDE_Tnp_4"/>
    <property type="match status" value="1"/>
</dbReference>
<accession>A0AAV6X856</accession>
<dbReference type="Pfam" id="PF00665">
    <property type="entry name" value="rve"/>
    <property type="match status" value="1"/>
</dbReference>
<sequence>MEYDLFLPHNNYPVVEASGGDNKSQLKVAFSKEECHKGPFQHFLIQDDFLFKDNRLCNPKCTLRQSLISEAHEGGLPGHFRRDKTIALVKENFHWPRMERDVQRRVDRCQTFHITKTRGQNTGLYTPLFVPNIPWEDVSMDFIVGLPRTQRNKDSIMVVVDCLSKMAHFVPCSKTLNATHVADLYFREIFKLHGIPKTITSDRDPKFMSHVWRTFWRKLGTKLQLSSSHHPQPDGQTEVVNRTLGNLLRSLIGSNIHQWDLILAQAEFAYNRSSSQTTGKSPFEVVYGMNPTSPLELVPLPITNQYSGDVKNNAKYWKKLHEDVCHRIIKQNAKYQKYANKHRKEASFKQGDLVWVHLQNSTIKTTFVRSGETISRQFHTILRVVLKIEKLFVKQQRDGIYLERDAERWKWFPMGSLSNSQSQLKLKANNRNGKGALSTNVLGVCDANLKFLYVLPGWEGSAPDARVLRDALQRPNCLKIKYYLVDAGYTNGPGFLAPDRATRYHLNEWRGNTPTNYKELYNLRHSSARNAIERTFDLLKKRWAILRIASFYDLKTRIRIINACCSLHNFVRGEIPEDPLLDEVDRELENREIEDYADNDEQITTVKTTNEWTTFRDNLAMQMFDEYQAP</sequence>
<organism evidence="4 5">
    <name type="scientific">Buddleja alternifolia</name>
    <dbReference type="NCBI Taxonomy" id="168488"/>
    <lineage>
        <taxon>Eukaryota</taxon>
        <taxon>Viridiplantae</taxon>
        <taxon>Streptophyta</taxon>
        <taxon>Embryophyta</taxon>
        <taxon>Tracheophyta</taxon>
        <taxon>Spermatophyta</taxon>
        <taxon>Magnoliopsida</taxon>
        <taxon>eudicotyledons</taxon>
        <taxon>Gunneridae</taxon>
        <taxon>Pentapetalae</taxon>
        <taxon>asterids</taxon>
        <taxon>lamiids</taxon>
        <taxon>Lamiales</taxon>
        <taxon>Scrophulariaceae</taxon>
        <taxon>Buddlejeae</taxon>
        <taxon>Buddleja</taxon>
    </lineage>
</organism>
<dbReference type="FunFam" id="3.30.420.10:FF:000032">
    <property type="entry name" value="Retrovirus-related Pol polyprotein from transposon 297-like Protein"/>
    <property type="match status" value="1"/>
</dbReference>
<proteinExistence type="predicted"/>
<dbReference type="InterPro" id="IPR012337">
    <property type="entry name" value="RNaseH-like_sf"/>
</dbReference>
<comment type="caution">
    <text evidence="4">The sequence shown here is derived from an EMBL/GenBank/DDBJ whole genome shotgun (WGS) entry which is preliminary data.</text>
</comment>
<keyword evidence="2" id="KW-0479">Metal-binding</keyword>
<dbReference type="GO" id="GO:0015074">
    <property type="term" value="P:DNA integration"/>
    <property type="evidence" value="ECO:0007669"/>
    <property type="project" value="InterPro"/>
</dbReference>
<keyword evidence="5" id="KW-1185">Reference proteome</keyword>
<evidence type="ECO:0000256" key="1">
    <source>
        <dbReference type="ARBA" id="ARBA00001968"/>
    </source>
</evidence>
<dbReference type="PROSITE" id="PS50994">
    <property type="entry name" value="INTEGRASE"/>
    <property type="match status" value="1"/>
</dbReference>
<name>A0AAV6X856_9LAMI</name>
<feature type="domain" description="Integrase catalytic" evidence="3">
    <location>
        <begin position="130"/>
        <end position="290"/>
    </location>
</feature>
<evidence type="ECO:0000313" key="4">
    <source>
        <dbReference type="EMBL" id="KAG8378996.1"/>
    </source>
</evidence>
<dbReference type="GO" id="GO:0046872">
    <property type="term" value="F:metal ion binding"/>
    <property type="evidence" value="ECO:0007669"/>
    <property type="project" value="UniProtKB-KW"/>
</dbReference>
<evidence type="ECO:0000313" key="5">
    <source>
        <dbReference type="Proteomes" id="UP000826271"/>
    </source>
</evidence>
<dbReference type="Gene3D" id="1.10.340.70">
    <property type="match status" value="1"/>
</dbReference>
<dbReference type="PANTHER" id="PTHR35046">
    <property type="entry name" value="ZINC KNUCKLE (CCHC-TYPE) FAMILY PROTEIN"/>
    <property type="match status" value="1"/>
</dbReference>
<dbReference type="InterPro" id="IPR001584">
    <property type="entry name" value="Integrase_cat-core"/>
</dbReference>
<reference evidence="4" key="1">
    <citation type="submission" date="2019-10" db="EMBL/GenBank/DDBJ databases">
        <authorList>
            <person name="Zhang R."/>
            <person name="Pan Y."/>
            <person name="Wang J."/>
            <person name="Ma R."/>
            <person name="Yu S."/>
        </authorList>
    </citation>
    <scope>NUCLEOTIDE SEQUENCE</scope>
    <source>
        <strain evidence="4">LA-IB0</strain>
        <tissue evidence="4">Leaf</tissue>
    </source>
</reference>
<dbReference type="SUPFAM" id="SSF53098">
    <property type="entry name" value="Ribonuclease H-like"/>
    <property type="match status" value="1"/>
</dbReference>
<evidence type="ECO:0000256" key="2">
    <source>
        <dbReference type="ARBA" id="ARBA00022723"/>
    </source>
</evidence>
<dbReference type="InterPro" id="IPR036397">
    <property type="entry name" value="RNaseH_sf"/>
</dbReference>
<protein>
    <recommendedName>
        <fullName evidence="3">Integrase catalytic domain-containing protein</fullName>
    </recommendedName>
</protein>
<dbReference type="EMBL" id="WHWC01000007">
    <property type="protein sequence ID" value="KAG8378996.1"/>
    <property type="molecule type" value="Genomic_DNA"/>
</dbReference>
<gene>
    <name evidence="4" type="ORF">BUALT_Bualt07G0042400</name>
</gene>
<dbReference type="GO" id="GO:0003676">
    <property type="term" value="F:nucleic acid binding"/>
    <property type="evidence" value="ECO:0007669"/>
    <property type="project" value="InterPro"/>
</dbReference>